<reference evidence="11" key="1">
    <citation type="submission" date="2022-10" db="EMBL/GenBank/DDBJ databases">
        <title>Determination and structural analysis of whole genome sequence of Sarocladium strictum F4-1.</title>
        <authorList>
            <person name="Hu L."/>
            <person name="Jiang Y."/>
        </authorList>
    </citation>
    <scope>NUCLEOTIDE SEQUENCE</scope>
    <source>
        <strain evidence="11">F4-1</strain>
    </source>
</reference>
<dbReference type="SUPFAM" id="SSF56112">
    <property type="entry name" value="Protein kinase-like (PK-like)"/>
    <property type="match status" value="1"/>
</dbReference>
<dbReference type="GO" id="GO:0004674">
    <property type="term" value="F:protein serine/threonine kinase activity"/>
    <property type="evidence" value="ECO:0007669"/>
    <property type="project" value="UniProtKB-KW"/>
</dbReference>
<keyword evidence="12" id="KW-1185">Reference proteome</keyword>
<sequence>MSGASSSSRSAQSLKDNGLVVEGPPWGLEKIFDYEAGGHHPLHLHDLLHGRYRVIHKLGSGGYANVWLCIDTSSTSPRYVAVKVVMAEGSTADCPEARVTRLVEVGRGQEGASPYLSLPLDQFQITGPNGTHYAFVYPVLGPRVSRLAHLAKLDDPGPALRKVCFDATQALAILHDHRICHGDFRPANILSRVWGLDGLPEEEALQILGVPKTTQVVTESGESHTLESAPKYLVYPVNWEDVLAKDTEPGLQTGSACLTDFGESFEMDDPPPEVGIPQVYCSPEQALEEKVGTGSDLWALGCTLFEIRTGRKLFDTFDDDVDECLYTIATVLGKYPEPWWSDTWEARKDFFEDDADASGKVVDVCKESSLQSNDAAKRKGGSNAHKVVYERAKPRSLEEAILRGLVYESDHGPQRIQRDISTGEAKIFADLLAKLLRYNPEDRLSASSVLQHDWFRLGI</sequence>
<dbReference type="InterPro" id="IPR017441">
    <property type="entry name" value="Protein_kinase_ATP_BS"/>
</dbReference>
<evidence type="ECO:0000259" key="10">
    <source>
        <dbReference type="PROSITE" id="PS50011"/>
    </source>
</evidence>
<dbReference type="GO" id="GO:0000245">
    <property type="term" value="P:spliceosomal complex assembly"/>
    <property type="evidence" value="ECO:0007669"/>
    <property type="project" value="TreeGrafter"/>
</dbReference>
<evidence type="ECO:0000313" key="11">
    <source>
        <dbReference type="EMBL" id="KAK0384676.1"/>
    </source>
</evidence>
<feature type="binding site" evidence="9">
    <location>
        <position position="83"/>
    </location>
    <ligand>
        <name>ATP</name>
        <dbReference type="ChEBI" id="CHEBI:30616"/>
    </ligand>
</feature>
<evidence type="ECO:0000256" key="5">
    <source>
        <dbReference type="ARBA" id="ARBA00022777"/>
    </source>
</evidence>
<dbReference type="Gene3D" id="1.10.510.10">
    <property type="entry name" value="Transferase(Phosphotransferase) domain 1"/>
    <property type="match status" value="1"/>
</dbReference>
<protein>
    <recommendedName>
        <fullName evidence="1">non-specific serine/threonine protein kinase</fullName>
        <ecNumber evidence="1">2.7.11.1</ecNumber>
    </recommendedName>
</protein>
<organism evidence="11 12">
    <name type="scientific">Sarocladium strictum</name>
    <name type="common">Black bundle disease fungus</name>
    <name type="synonym">Acremonium strictum</name>
    <dbReference type="NCBI Taxonomy" id="5046"/>
    <lineage>
        <taxon>Eukaryota</taxon>
        <taxon>Fungi</taxon>
        <taxon>Dikarya</taxon>
        <taxon>Ascomycota</taxon>
        <taxon>Pezizomycotina</taxon>
        <taxon>Sordariomycetes</taxon>
        <taxon>Hypocreomycetidae</taxon>
        <taxon>Hypocreales</taxon>
        <taxon>Sarocladiaceae</taxon>
        <taxon>Sarocladium</taxon>
    </lineage>
</organism>
<dbReference type="Proteomes" id="UP001175261">
    <property type="component" value="Unassembled WGS sequence"/>
</dbReference>
<dbReference type="GO" id="GO:0005524">
    <property type="term" value="F:ATP binding"/>
    <property type="evidence" value="ECO:0007669"/>
    <property type="project" value="UniProtKB-UniRule"/>
</dbReference>
<dbReference type="PROSITE" id="PS50011">
    <property type="entry name" value="PROTEIN_KINASE_DOM"/>
    <property type="match status" value="1"/>
</dbReference>
<dbReference type="InterPro" id="IPR000719">
    <property type="entry name" value="Prot_kinase_dom"/>
</dbReference>
<dbReference type="GO" id="GO:0005737">
    <property type="term" value="C:cytoplasm"/>
    <property type="evidence" value="ECO:0007669"/>
    <property type="project" value="TreeGrafter"/>
</dbReference>
<name>A0AA39L4Y4_SARSR</name>
<dbReference type="SMART" id="SM00220">
    <property type="entry name" value="S_TKc"/>
    <property type="match status" value="1"/>
</dbReference>
<dbReference type="Gene3D" id="3.30.200.20">
    <property type="entry name" value="Phosphorylase Kinase, domain 1"/>
    <property type="match status" value="1"/>
</dbReference>
<evidence type="ECO:0000256" key="8">
    <source>
        <dbReference type="ARBA" id="ARBA00048679"/>
    </source>
</evidence>
<dbReference type="InterPro" id="IPR011009">
    <property type="entry name" value="Kinase-like_dom_sf"/>
</dbReference>
<comment type="catalytic activity">
    <reaction evidence="8">
        <text>L-seryl-[protein] + ATP = O-phospho-L-seryl-[protein] + ADP + H(+)</text>
        <dbReference type="Rhea" id="RHEA:17989"/>
        <dbReference type="Rhea" id="RHEA-COMP:9863"/>
        <dbReference type="Rhea" id="RHEA-COMP:11604"/>
        <dbReference type="ChEBI" id="CHEBI:15378"/>
        <dbReference type="ChEBI" id="CHEBI:29999"/>
        <dbReference type="ChEBI" id="CHEBI:30616"/>
        <dbReference type="ChEBI" id="CHEBI:83421"/>
        <dbReference type="ChEBI" id="CHEBI:456216"/>
        <dbReference type="EC" id="2.7.11.1"/>
    </reaction>
</comment>
<dbReference type="PANTHER" id="PTHR47634">
    <property type="entry name" value="PROTEIN KINASE DOMAIN-CONTAINING PROTEIN-RELATED"/>
    <property type="match status" value="1"/>
</dbReference>
<keyword evidence="4 9" id="KW-0547">Nucleotide-binding</keyword>
<dbReference type="GO" id="GO:0005634">
    <property type="term" value="C:nucleus"/>
    <property type="evidence" value="ECO:0007669"/>
    <property type="project" value="TreeGrafter"/>
</dbReference>
<accession>A0AA39L4Y4</accession>
<evidence type="ECO:0000256" key="1">
    <source>
        <dbReference type="ARBA" id="ARBA00012513"/>
    </source>
</evidence>
<dbReference type="PANTHER" id="PTHR47634:SF9">
    <property type="entry name" value="PROTEIN KINASE DOMAIN-CONTAINING PROTEIN-RELATED"/>
    <property type="match status" value="1"/>
</dbReference>
<evidence type="ECO:0000313" key="12">
    <source>
        <dbReference type="Proteomes" id="UP001175261"/>
    </source>
</evidence>
<keyword evidence="3" id="KW-0808">Transferase</keyword>
<dbReference type="GO" id="GO:0050684">
    <property type="term" value="P:regulation of mRNA processing"/>
    <property type="evidence" value="ECO:0007669"/>
    <property type="project" value="TreeGrafter"/>
</dbReference>
<comment type="caution">
    <text evidence="11">The sequence shown here is derived from an EMBL/GenBank/DDBJ whole genome shotgun (WGS) entry which is preliminary data.</text>
</comment>
<dbReference type="EC" id="2.7.11.1" evidence="1"/>
<evidence type="ECO:0000256" key="7">
    <source>
        <dbReference type="ARBA" id="ARBA00047899"/>
    </source>
</evidence>
<evidence type="ECO:0000256" key="2">
    <source>
        <dbReference type="ARBA" id="ARBA00022527"/>
    </source>
</evidence>
<dbReference type="Pfam" id="PF00069">
    <property type="entry name" value="Pkinase"/>
    <property type="match status" value="1"/>
</dbReference>
<dbReference type="PROSITE" id="PS00107">
    <property type="entry name" value="PROTEIN_KINASE_ATP"/>
    <property type="match status" value="1"/>
</dbReference>
<feature type="domain" description="Protein kinase" evidence="10">
    <location>
        <begin position="52"/>
        <end position="455"/>
    </location>
</feature>
<keyword evidence="6 9" id="KW-0067">ATP-binding</keyword>
<dbReference type="AlphaFoldDB" id="A0AA39L4Y4"/>
<gene>
    <name evidence="11" type="ORF">NLU13_8762</name>
</gene>
<dbReference type="InterPro" id="IPR051334">
    <property type="entry name" value="SRPK"/>
</dbReference>
<keyword evidence="5" id="KW-0418">Kinase</keyword>
<dbReference type="EMBL" id="JAPDFR010000008">
    <property type="protein sequence ID" value="KAK0384676.1"/>
    <property type="molecule type" value="Genomic_DNA"/>
</dbReference>
<evidence type="ECO:0000256" key="6">
    <source>
        <dbReference type="ARBA" id="ARBA00022840"/>
    </source>
</evidence>
<evidence type="ECO:0000256" key="4">
    <source>
        <dbReference type="ARBA" id="ARBA00022741"/>
    </source>
</evidence>
<evidence type="ECO:0000256" key="9">
    <source>
        <dbReference type="PROSITE-ProRule" id="PRU10141"/>
    </source>
</evidence>
<keyword evidence="2" id="KW-0723">Serine/threonine-protein kinase</keyword>
<proteinExistence type="predicted"/>
<evidence type="ECO:0000256" key="3">
    <source>
        <dbReference type="ARBA" id="ARBA00022679"/>
    </source>
</evidence>
<comment type="catalytic activity">
    <reaction evidence="7">
        <text>L-threonyl-[protein] + ATP = O-phospho-L-threonyl-[protein] + ADP + H(+)</text>
        <dbReference type="Rhea" id="RHEA:46608"/>
        <dbReference type="Rhea" id="RHEA-COMP:11060"/>
        <dbReference type="Rhea" id="RHEA-COMP:11605"/>
        <dbReference type="ChEBI" id="CHEBI:15378"/>
        <dbReference type="ChEBI" id="CHEBI:30013"/>
        <dbReference type="ChEBI" id="CHEBI:30616"/>
        <dbReference type="ChEBI" id="CHEBI:61977"/>
        <dbReference type="ChEBI" id="CHEBI:456216"/>
        <dbReference type="EC" id="2.7.11.1"/>
    </reaction>
</comment>